<dbReference type="Proteomes" id="UP000433181">
    <property type="component" value="Unassembled WGS sequence"/>
</dbReference>
<dbReference type="AlphaFoldDB" id="A0A6I2UJD5"/>
<feature type="domain" description="PPM-type phosphatase" evidence="3">
    <location>
        <begin position="289"/>
        <end position="507"/>
    </location>
</feature>
<keyword evidence="5" id="KW-1185">Reference proteome</keyword>
<proteinExistence type="predicted"/>
<dbReference type="GO" id="GO:0016791">
    <property type="term" value="F:phosphatase activity"/>
    <property type="evidence" value="ECO:0007669"/>
    <property type="project" value="TreeGrafter"/>
</dbReference>
<protein>
    <submittedName>
        <fullName evidence="4">SpoIIE family protein phosphatase</fullName>
    </submittedName>
</protein>
<evidence type="ECO:0000313" key="5">
    <source>
        <dbReference type="Proteomes" id="UP000433181"/>
    </source>
</evidence>
<keyword evidence="2" id="KW-1133">Transmembrane helix</keyword>
<keyword evidence="2" id="KW-0812">Transmembrane</keyword>
<dbReference type="InterPro" id="IPR052016">
    <property type="entry name" value="Bact_Sigma-Reg"/>
</dbReference>
<accession>A0A6I2UJD5</accession>
<sequence length="513" mass="57176">MIGRYESYMAGILRYALTEIDGDALEECIDSGKANASYDRVQKVLDRIKETNDIEFIYIVKPLNNGSEDNMMNVMTGATAYEKAHEKESLVLLGQYTGDAYSPEVAENYLKGMKAGSEEITYFSNTTEFGHDYTALVPIMNSKGEAVAILAVDISINEIGTVLTKYISSIVIVMCILIGIFLTGLYKWLSKRVIVPISRIQVSAERFVESSHGQEDPDKIIFENPGIKSGDEVQALSEALVTMASDLKKYMKNLMLETKEKERIGAELGGATHIQSSMLPCIFPAFPDRTELDIYATITPAKEVGGDFYDFFMVDDRHLAIVMADVSGKGVPADLFMVIGKTLIKDHTVPGRNLGEVFTEVNNILCESNDNGMFITAFEGVLDLVTGEFRYVNAGHEKPFIYRKGKGYEEYKTRAGFVLAGMENIKYKEQVIQLEAGDRIFQYTDGVTEATDMDKQLYGMDRLNSVLNLKCAECSPEETLRLVKADIDAFVGGADQFDDITMLCLEYVRKMEE</sequence>
<dbReference type="InterPro" id="IPR036457">
    <property type="entry name" value="PPM-type-like_dom_sf"/>
</dbReference>
<organism evidence="4 5">
    <name type="scientific">Anaerovibrio slackiae</name>
    <dbReference type="NCBI Taxonomy" id="2652309"/>
    <lineage>
        <taxon>Bacteria</taxon>
        <taxon>Bacillati</taxon>
        <taxon>Bacillota</taxon>
        <taxon>Negativicutes</taxon>
        <taxon>Selenomonadales</taxon>
        <taxon>Selenomonadaceae</taxon>
        <taxon>Anaerovibrio</taxon>
    </lineage>
</organism>
<feature type="transmembrane region" description="Helical" evidence="2">
    <location>
        <begin position="166"/>
        <end position="189"/>
    </location>
</feature>
<evidence type="ECO:0000256" key="1">
    <source>
        <dbReference type="ARBA" id="ARBA00022801"/>
    </source>
</evidence>
<dbReference type="SMART" id="SM00331">
    <property type="entry name" value="PP2C_SIG"/>
    <property type="match status" value="1"/>
</dbReference>
<comment type="caution">
    <text evidence="4">The sequence shown here is derived from an EMBL/GenBank/DDBJ whole genome shotgun (WGS) entry which is preliminary data.</text>
</comment>
<dbReference type="Gene3D" id="3.60.40.10">
    <property type="entry name" value="PPM-type phosphatase domain"/>
    <property type="match status" value="1"/>
</dbReference>
<gene>
    <name evidence="4" type="ORF">FYJ84_12415</name>
</gene>
<evidence type="ECO:0000313" key="4">
    <source>
        <dbReference type="EMBL" id="MSU09779.1"/>
    </source>
</evidence>
<evidence type="ECO:0000256" key="2">
    <source>
        <dbReference type="SAM" id="Phobius"/>
    </source>
</evidence>
<evidence type="ECO:0000259" key="3">
    <source>
        <dbReference type="SMART" id="SM00331"/>
    </source>
</evidence>
<dbReference type="Gene3D" id="6.10.340.10">
    <property type="match status" value="1"/>
</dbReference>
<dbReference type="PANTHER" id="PTHR43156">
    <property type="entry name" value="STAGE II SPORULATION PROTEIN E-RELATED"/>
    <property type="match status" value="1"/>
</dbReference>
<dbReference type="EMBL" id="VUNR01000034">
    <property type="protein sequence ID" value="MSU09779.1"/>
    <property type="molecule type" value="Genomic_DNA"/>
</dbReference>
<dbReference type="InterPro" id="IPR001932">
    <property type="entry name" value="PPM-type_phosphatase-like_dom"/>
</dbReference>
<keyword evidence="1" id="KW-0378">Hydrolase</keyword>
<dbReference type="Pfam" id="PF07228">
    <property type="entry name" value="SpoIIE"/>
    <property type="match status" value="1"/>
</dbReference>
<reference evidence="4 5" key="1">
    <citation type="submission" date="2019-08" db="EMBL/GenBank/DDBJ databases">
        <title>In-depth cultivation of the pig gut microbiome towards novel bacterial diversity and tailored functional studies.</title>
        <authorList>
            <person name="Wylensek D."/>
            <person name="Hitch T.C.A."/>
            <person name="Clavel T."/>
        </authorList>
    </citation>
    <scope>NUCLEOTIDE SEQUENCE [LARGE SCALE GENOMIC DNA]</scope>
    <source>
        <strain evidence="4 5">WCA-693-APC-5D-A</strain>
    </source>
</reference>
<name>A0A6I2UJD5_9FIRM</name>
<dbReference type="PANTHER" id="PTHR43156:SF2">
    <property type="entry name" value="STAGE II SPORULATION PROTEIN E"/>
    <property type="match status" value="1"/>
</dbReference>
<dbReference type="SUPFAM" id="SSF81606">
    <property type="entry name" value="PP2C-like"/>
    <property type="match status" value="1"/>
</dbReference>
<keyword evidence="2" id="KW-0472">Membrane</keyword>